<dbReference type="Pfam" id="PF06147">
    <property type="entry name" value="DUF968"/>
    <property type="match status" value="1"/>
</dbReference>
<dbReference type="InterPro" id="IPR010373">
    <property type="entry name" value="DUF968"/>
</dbReference>
<dbReference type="AlphaFoldDB" id="A0A1C2DSX0"/>
<evidence type="ECO:0000313" key="1">
    <source>
        <dbReference type="EMBL" id="OCX17869.1"/>
    </source>
</evidence>
<reference evidence="1 2" key="1">
    <citation type="submission" date="2016-08" db="EMBL/GenBank/DDBJ databases">
        <title>Whole genome sequence of Mesorhizobium sp. strain UASWS1009 isolated from industrial sewage.</title>
        <authorList>
            <person name="Crovadore J."/>
            <person name="Calmin G."/>
            <person name="Chablais R."/>
            <person name="Cochard B."/>
            <person name="Lefort F."/>
        </authorList>
    </citation>
    <scope>NUCLEOTIDE SEQUENCE [LARGE SCALE GENOMIC DNA]</scope>
    <source>
        <strain evidence="1 2">UASWS1009</strain>
    </source>
</reference>
<dbReference type="Proteomes" id="UP000094412">
    <property type="component" value="Unassembled WGS sequence"/>
</dbReference>
<evidence type="ECO:0000313" key="2">
    <source>
        <dbReference type="Proteomes" id="UP000094412"/>
    </source>
</evidence>
<organism evidence="1 2">
    <name type="scientific">Mesorhizobium hungaricum</name>
    <dbReference type="NCBI Taxonomy" id="1566387"/>
    <lineage>
        <taxon>Bacteria</taxon>
        <taxon>Pseudomonadati</taxon>
        <taxon>Pseudomonadota</taxon>
        <taxon>Alphaproteobacteria</taxon>
        <taxon>Hyphomicrobiales</taxon>
        <taxon>Phyllobacteriaceae</taxon>
        <taxon>Mesorhizobium</taxon>
    </lineage>
</organism>
<gene>
    <name evidence="1" type="ORF">QV13_12590</name>
</gene>
<dbReference type="EMBL" id="MDEO01000032">
    <property type="protein sequence ID" value="OCX17869.1"/>
    <property type="molecule type" value="Genomic_DNA"/>
</dbReference>
<dbReference type="STRING" id="1566387.QV13_12590"/>
<name>A0A1C2DSX0_9HYPH</name>
<keyword evidence="2" id="KW-1185">Reference proteome</keyword>
<comment type="caution">
    <text evidence="1">The sequence shown here is derived from an EMBL/GenBank/DDBJ whole genome shotgun (WGS) entry which is preliminary data.</text>
</comment>
<accession>A0A1C2DSX0</accession>
<sequence length="145" mass="16055">MMAMQLRKAATAFSLQPTGKASQRVEKPAYLDFIRSLPCIVTRKVPVEAAHVSYPEPRAGKLGRGKGAKESDCWAVPLHPDEHRHQHSMGEREYWKVVGIDPCVVAAFLFAAYPNRDRALLVINNVERGSSFAPRPFNPSTGEVA</sequence>
<protein>
    <submittedName>
        <fullName evidence="1">Uncharacterized protein</fullName>
    </submittedName>
</protein>
<proteinExistence type="predicted"/>